<proteinExistence type="evidence at transcript level"/>
<dbReference type="InterPro" id="IPR001305">
    <property type="entry name" value="HSP_DnaJ_Cys-rich_dom"/>
</dbReference>
<dbReference type="FunFam" id="2.60.260.20:FF:000003">
    <property type="entry name" value="DnaJ subfamily A member 2"/>
    <property type="match status" value="1"/>
</dbReference>
<dbReference type="PRINTS" id="PR00625">
    <property type="entry name" value="JDOMAIN"/>
</dbReference>
<dbReference type="FunFam" id="1.10.287.110:FF:000016">
    <property type="entry name" value="DnaJ (Hsp40) homolog, subfamily A, member 2"/>
    <property type="match status" value="1"/>
</dbReference>
<dbReference type="InterPro" id="IPR012724">
    <property type="entry name" value="DnaJ"/>
</dbReference>
<keyword evidence="4 9" id="KW-0863">Zinc-finger</keyword>
<dbReference type="Pfam" id="PF00684">
    <property type="entry name" value="DnaJ_CXXCXGXG"/>
    <property type="match status" value="1"/>
</dbReference>
<feature type="domain" description="J" evidence="11">
    <location>
        <begin position="6"/>
        <end position="68"/>
    </location>
</feature>
<dbReference type="PROSITE" id="PS00636">
    <property type="entry name" value="DNAJ_1"/>
    <property type="match status" value="1"/>
</dbReference>
<evidence type="ECO:0000256" key="8">
    <source>
        <dbReference type="ARBA" id="ARBA00023289"/>
    </source>
</evidence>
<dbReference type="InterPro" id="IPR036869">
    <property type="entry name" value="J_dom_sf"/>
</dbReference>
<organism evidence="13">
    <name type="scientific">Caligus rogercresseyi</name>
    <name type="common">Sea louse</name>
    <dbReference type="NCBI Taxonomy" id="217165"/>
    <lineage>
        <taxon>Eukaryota</taxon>
        <taxon>Metazoa</taxon>
        <taxon>Ecdysozoa</taxon>
        <taxon>Arthropoda</taxon>
        <taxon>Crustacea</taxon>
        <taxon>Multicrustacea</taxon>
        <taxon>Hexanauplia</taxon>
        <taxon>Copepoda</taxon>
        <taxon>Siphonostomatoida</taxon>
        <taxon>Caligidae</taxon>
        <taxon>Caligus</taxon>
    </lineage>
</organism>
<dbReference type="SMART" id="SM00271">
    <property type="entry name" value="DnaJ"/>
    <property type="match status" value="1"/>
</dbReference>
<evidence type="ECO:0000256" key="3">
    <source>
        <dbReference type="ARBA" id="ARBA00022737"/>
    </source>
</evidence>
<feature type="domain" description="CR-type" evidence="12">
    <location>
        <begin position="129"/>
        <end position="211"/>
    </location>
</feature>
<dbReference type="SUPFAM" id="SSF49493">
    <property type="entry name" value="HSP40/DnaJ peptide-binding domain"/>
    <property type="match status" value="2"/>
</dbReference>
<dbReference type="GO" id="GO:0051082">
    <property type="term" value="F:unfolded protein binding"/>
    <property type="evidence" value="ECO:0007669"/>
    <property type="project" value="InterPro"/>
</dbReference>
<accession>C1BQN3</accession>
<name>C1BQN3_CALRO</name>
<evidence type="ECO:0000256" key="10">
    <source>
        <dbReference type="SAM" id="MobiDB-lite"/>
    </source>
</evidence>
<feature type="compositionally biased region" description="Acidic residues" evidence="10">
    <location>
        <begin position="382"/>
        <end position="392"/>
    </location>
</feature>
<dbReference type="InterPro" id="IPR036410">
    <property type="entry name" value="HSP_DnaJ_Cys-rich_dom_sf"/>
</dbReference>
<evidence type="ECO:0000256" key="7">
    <source>
        <dbReference type="ARBA" id="ARBA00023288"/>
    </source>
</evidence>
<dbReference type="GO" id="GO:0009408">
    <property type="term" value="P:response to heat"/>
    <property type="evidence" value="ECO:0007669"/>
    <property type="project" value="InterPro"/>
</dbReference>
<dbReference type="PROSITE" id="PS51188">
    <property type="entry name" value="ZF_CR"/>
    <property type="match status" value="1"/>
</dbReference>
<evidence type="ECO:0000259" key="11">
    <source>
        <dbReference type="PROSITE" id="PS50076"/>
    </source>
</evidence>
<dbReference type="PROSITE" id="PS50076">
    <property type="entry name" value="DNAJ_2"/>
    <property type="match status" value="1"/>
</dbReference>
<keyword evidence="1" id="KW-0488">Methylation</keyword>
<keyword evidence="6" id="KW-0143">Chaperone</keyword>
<evidence type="ECO:0000259" key="12">
    <source>
        <dbReference type="PROSITE" id="PS51188"/>
    </source>
</evidence>
<dbReference type="InterPro" id="IPR018253">
    <property type="entry name" value="DnaJ_domain_CS"/>
</dbReference>
<dbReference type="PANTHER" id="PTHR43888">
    <property type="entry name" value="DNAJ-LIKE-2, ISOFORM A-RELATED"/>
    <property type="match status" value="1"/>
</dbReference>
<dbReference type="CDD" id="cd10719">
    <property type="entry name" value="DnaJ_zf"/>
    <property type="match status" value="1"/>
</dbReference>
<dbReference type="InterPro" id="IPR001623">
    <property type="entry name" value="DnaJ_domain"/>
</dbReference>
<dbReference type="GO" id="GO:0006457">
    <property type="term" value="P:protein folding"/>
    <property type="evidence" value="ECO:0007669"/>
    <property type="project" value="InterPro"/>
</dbReference>
<dbReference type="AlphaFoldDB" id="C1BQN3"/>
<dbReference type="CDD" id="cd06257">
    <property type="entry name" value="DnaJ"/>
    <property type="match status" value="1"/>
</dbReference>
<feature type="zinc finger region" description="CR-type" evidence="9">
    <location>
        <begin position="129"/>
        <end position="211"/>
    </location>
</feature>
<evidence type="ECO:0000256" key="1">
    <source>
        <dbReference type="ARBA" id="ARBA00022481"/>
    </source>
</evidence>
<evidence type="ECO:0000256" key="4">
    <source>
        <dbReference type="ARBA" id="ARBA00022771"/>
    </source>
</evidence>
<keyword evidence="3" id="KW-0677">Repeat</keyword>
<dbReference type="InterPro" id="IPR008971">
    <property type="entry name" value="HSP40/DnaJ_pept-bd"/>
</dbReference>
<dbReference type="InterPro" id="IPR044713">
    <property type="entry name" value="DNJA1/2-like"/>
</dbReference>
<reference evidence="13" key="1">
    <citation type="submission" date="2009-03" db="EMBL/GenBank/DDBJ databases">
        <title>Caligus rogercresseyi ESTs and full-length cDNAs.</title>
        <authorList>
            <person name="Yasuike M."/>
            <person name="von Schalburg K."/>
            <person name="Cooper G."/>
            <person name="Leong J."/>
            <person name="Jones S.R.M."/>
            <person name="Koop B.F."/>
        </authorList>
    </citation>
    <scope>NUCLEOTIDE SEQUENCE</scope>
    <source>
        <tissue evidence="13">Whole body</tissue>
    </source>
</reference>
<evidence type="ECO:0000256" key="5">
    <source>
        <dbReference type="ARBA" id="ARBA00022833"/>
    </source>
</evidence>
<evidence type="ECO:0000256" key="2">
    <source>
        <dbReference type="ARBA" id="ARBA00022723"/>
    </source>
</evidence>
<evidence type="ECO:0000256" key="6">
    <source>
        <dbReference type="ARBA" id="ARBA00023186"/>
    </source>
</evidence>
<dbReference type="SUPFAM" id="SSF57938">
    <property type="entry name" value="DnaJ/Hsp40 cysteine-rich domain"/>
    <property type="match status" value="1"/>
</dbReference>
<protein>
    <submittedName>
        <fullName evidence="13">DnaJ homolog subfamily A member 1</fullName>
    </submittedName>
</protein>
<dbReference type="GO" id="GO:0005524">
    <property type="term" value="F:ATP binding"/>
    <property type="evidence" value="ECO:0007669"/>
    <property type="project" value="InterPro"/>
</dbReference>
<dbReference type="CDD" id="cd10747">
    <property type="entry name" value="DnaJ_C"/>
    <property type="match status" value="1"/>
</dbReference>
<dbReference type="Pfam" id="PF00226">
    <property type="entry name" value="DnaJ"/>
    <property type="match status" value="1"/>
</dbReference>
<keyword evidence="8" id="KW-0636">Prenylation</keyword>
<sequence length="402" mass="44409">MVAETKYYDILGVSPTAREDELKKAYRKMALKYHPDRNPNAGDKFKEISQAYEVLSDPKKRQVYDEYGEQGLKESGGGGTHRSPRDLFDMFFGGGGGGFFAGAGGGHRTRKGKPMSYNLGVTLEELFNGKTRKIAVNRDILCDKCEGKGGSKVSHCDVCNGSGMEIRTKSIGPGFIQQMQMQCSKCGGNGEFVDPSHKCKHCKGKRTVRDKKVLEINIDKGMPSDFQFVFDGDGDHEPGMEPSDILVKLQEKEHPVFTRHGGDLSMKKDITLHEALCGFSFSVKTPDDRDLLVSSPSGSSIIKTGDIKCVIDEGFPTYRNPFNKGRLIIVFNVVFPEKLSPEAIGFISQGLPKPPKRDGPVSEDAEEVELTPFDGKYKDGTMEPDEDMDDGDHEQRINCAQQ</sequence>
<dbReference type="GO" id="GO:0008270">
    <property type="term" value="F:zinc ion binding"/>
    <property type="evidence" value="ECO:0007669"/>
    <property type="project" value="UniProtKB-KW"/>
</dbReference>
<dbReference type="Gene3D" id="2.60.260.20">
    <property type="entry name" value="Urease metallochaperone UreE, N-terminal domain"/>
    <property type="match status" value="2"/>
</dbReference>
<gene>
    <name evidence="13" type="primary">DNJA1</name>
</gene>
<dbReference type="Pfam" id="PF01556">
    <property type="entry name" value="DnaJ_C"/>
    <property type="match status" value="1"/>
</dbReference>
<keyword evidence="5 9" id="KW-0862">Zinc</keyword>
<keyword evidence="7" id="KW-0449">Lipoprotein</keyword>
<evidence type="ECO:0000313" key="13">
    <source>
        <dbReference type="EMBL" id="ACO11336.1"/>
    </source>
</evidence>
<dbReference type="HAMAP" id="MF_01152">
    <property type="entry name" value="DnaJ"/>
    <property type="match status" value="1"/>
</dbReference>
<evidence type="ECO:0000256" key="9">
    <source>
        <dbReference type="PROSITE-ProRule" id="PRU00546"/>
    </source>
</evidence>
<keyword evidence="2 9" id="KW-0479">Metal-binding</keyword>
<feature type="region of interest" description="Disordered" evidence="10">
    <location>
        <begin position="348"/>
        <end position="402"/>
    </location>
</feature>
<dbReference type="Gene3D" id="2.10.230.10">
    <property type="entry name" value="Heat shock protein DnaJ, cysteine-rich domain"/>
    <property type="match status" value="1"/>
</dbReference>
<dbReference type="SUPFAM" id="SSF46565">
    <property type="entry name" value="Chaperone J-domain"/>
    <property type="match status" value="1"/>
</dbReference>
<dbReference type="GO" id="GO:0030544">
    <property type="term" value="F:Hsp70 protein binding"/>
    <property type="evidence" value="ECO:0007669"/>
    <property type="project" value="InterPro"/>
</dbReference>
<dbReference type="InterPro" id="IPR002939">
    <property type="entry name" value="DnaJ_C"/>
</dbReference>
<dbReference type="EMBL" id="BT076912">
    <property type="protein sequence ID" value="ACO11336.1"/>
    <property type="molecule type" value="mRNA"/>
</dbReference>
<dbReference type="FunFam" id="2.10.230.10:FF:000001">
    <property type="entry name" value="DnaJ subfamily A member 2"/>
    <property type="match status" value="1"/>
</dbReference>
<dbReference type="Gene3D" id="1.10.287.110">
    <property type="entry name" value="DnaJ domain"/>
    <property type="match status" value="1"/>
</dbReference>